<name>A0A1S7ULY7_ROSNE</name>
<organism evidence="1">
    <name type="scientific">Rosellinia necatrix</name>
    <name type="common">White root-rot fungus</name>
    <dbReference type="NCBI Taxonomy" id="77044"/>
    <lineage>
        <taxon>Eukaryota</taxon>
        <taxon>Fungi</taxon>
        <taxon>Dikarya</taxon>
        <taxon>Ascomycota</taxon>
        <taxon>Pezizomycotina</taxon>
        <taxon>Sordariomycetes</taxon>
        <taxon>Xylariomycetidae</taxon>
        <taxon>Xylariales</taxon>
        <taxon>Xylariaceae</taxon>
        <taxon>Rosellinia</taxon>
    </lineage>
</organism>
<keyword evidence="2" id="KW-1185">Reference proteome</keyword>
<gene>
    <name evidence="1" type="ORF">SAMD00023353_0601420</name>
</gene>
<reference evidence="1" key="1">
    <citation type="submission" date="2016-03" db="EMBL/GenBank/DDBJ databases">
        <title>Draft genome sequence of Rosellinia necatrix.</title>
        <authorList>
            <person name="Kanematsu S."/>
        </authorList>
    </citation>
    <scope>NUCLEOTIDE SEQUENCE [LARGE SCALE GENOMIC DNA]</scope>
    <source>
        <strain evidence="1">W97</strain>
    </source>
</reference>
<evidence type="ECO:0000313" key="1">
    <source>
        <dbReference type="EMBL" id="GAP84082.2"/>
    </source>
</evidence>
<evidence type="ECO:0000313" key="2">
    <source>
        <dbReference type="Proteomes" id="UP000054516"/>
    </source>
</evidence>
<sequence>MMVSSSAAGRQLSGDLQGALSRLLLMTLSGEVELLCVSFLVPRLESGANSQQNLGIMNMSHKRTKPRTSTQSPVCLSCRASLDGG</sequence>
<proteinExistence type="predicted"/>
<protein>
    <submittedName>
        <fullName evidence="1">Uncharacterized protein</fullName>
    </submittedName>
</protein>
<dbReference type="Proteomes" id="UP000054516">
    <property type="component" value="Unassembled WGS sequence"/>
</dbReference>
<dbReference type="AlphaFoldDB" id="A0A1S7ULY7"/>
<dbReference type="EMBL" id="DF977451">
    <property type="protein sequence ID" value="GAP84082.2"/>
    <property type="molecule type" value="Genomic_DNA"/>
</dbReference>
<accession>A0A1S7ULY7</accession>